<evidence type="ECO:0000313" key="3">
    <source>
        <dbReference type="EMBL" id="KTB07544.1"/>
    </source>
</evidence>
<dbReference type="Pfam" id="PF13638">
    <property type="entry name" value="PIN_4"/>
    <property type="match status" value="1"/>
</dbReference>
<dbReference type="InterPro" id="IPR011990">
    <property type="entry name" value="TPR-like_helical_dom_sf"/>
</dbReference>
<evidence type="ECO:0000259" key="2">
    <source>
        <dbReference type="SMART" id="SM00670"/>
    </source>
</evidence>
<evidence type="ECO:0000313" key="4">
    <source>
        <dbReference type="Proteomes" id="UP000054886"/>
    </source>
</evidence>
<feature type="compositionally biased region" description="Acidic residues" evidence="1">
    <location>
        <begin position="340"/>
        <end position="350"/>
    </location>
</feature>
<name>A0A0W0D6W9_CANGB</name>
<dbReference type="EMBL" id="LLZZ01000107">
    <property type="protein sequence ID" value="KTB07544.1"/>
    <property type="molecule type" value="Genomic_DNA"/>
</dbReference>
<evidence type="ECO:0000256" key="1">
    <source>
        <dbReference type="SAM" id="MobiDB-lite"/>
    </source>
</evidence>
<feature type="region of interest" description="Disordered" evidence="1">
    <location>
        <begin position="705"/>
        <end position="725"/>
    </location>
</feature>
<dbReference type="VEuPathDB" id="FungiDB:GWK60_G02409"/>
<gene>
    <name evidence="3" type="ORF">AO440_001589</name>
</gene>
<dbReference type="SUPFAM" id="SSF48452">
    <property type="entry name" value="TPR-like"/>
    <property type="match status" value="1"/>
</dbReference>
<dbReference type="SMART" id="SM00670">
    <property type="entry name" value="PINc"/>
    <property type="match status" value="1"/>
</dbReference>
<dbReference type="GO" id="GO:0005777">
    <property type="term" value="C:peroxisome"/>
    <property type="evidence" value="ECO:0007669"/>
    <property type="project" value="EnsemblFungi"/>
</dbReference>
<feature type="region of interest" description="Disordered" evidence="1">
    <location>
        <begin position="1"/>
        <end position="28"/>
    </location>
</feature>
<dbReference type="InterPro" id="IPR002716">
    <property type="entry name" value="PIN_dom"/>
</dbReference>
<dbReference type="Proteomes" id="UP000054886">
    <property type="component" value="Unassembled WGS sequence"/>
</dbReference>
<comment type="caution">
    <text evidence="3">The sequence shown here is derived from an EMBL/GenBank/DDBJ whole genome shotgun (WGS) entry which is preliminary data.</text>
</comment>
<feature type="compositionally biased region" description="Polar residues" evidence="1">
    <location>
        <begin position="715"/>
        <end position="725"/>
    </location>
</feature>
<feature type="domain" description="PIN" evidence="2">
    <location>
        <begin position="1125"/>
        <end position="1264"/>
    </location>
</feature>
<dbReference type="VEuPathDB" id="FungiDB:B1J91_G02541g"/>
<feature type="region of interest" description="Disordered" evidence="1">
    <location>
        <begin position="295"/>
        <end position="365"/>
    </location>
</feature>
<dbReference type="VEuPathDB" id="FungiDB:CAGL0G02541g"/>
<organism evidence="3 4">
    <name type="scientific">Candida glabrata</name>
    <name type="common">Yeast</name>
    <name type="synonym">Torulopsis glabrata</name>
    <dbReference type="NCBI Taxonomy" id="5478"/>
    <lineage>
        <taxon>Eukaryota</taxon>
        <taxon>Fungi</taxon>
        <taxon>Dikarya</taxon>
        <taxon>Ascomycota</taxon>
        <taxon>Saccharomycotina</taxon>
        <taxon>Saccharomycetes</taxon>
        <taxon>Saccharomycetales</taxon>
        <taxon>Saccharomycetaceae</taxon>
        <taxon>Nakaseomyces</taxon>
    </lineage>
</organism>
<reference evidence="3 4" key="1">
    <citation type="submission" date="2015-10" db="EMBL/GenBank/DDBJ databases">
        <title>Draft genomes sequences of Candida glabrata isolates 1A, 1B, 2A, 2B, 3A and 3B.</title>
        <authorList>
            <person name="Haavelsrud O.E."/>
            <person name="Gaustad P."/>
        </authorList>
    </citation>
    <scope>NUCLEOTIDE SEQUENCE [LARGE SCALE GENOMIC DNA]</scope>
    <source>
        <strain evidence="3">910700640</strain>
    </source>
</reference>
<feature type="compositionally biased region" description="Acidic residues" evidence="1">
    <location>
        <begin position="302"/>
        <end position="328"/>
    </location>
</feature>
<dbReference type="Gene3D" id="3.40.50.1010">
    <property type="entry name" value="5'-nuclease"/>
    <property type="match status" value="1"/>
</dbReference>
<dbReference type="VEuPathDB" id="FungiDB:GVI51_G02409"/>
<protein>
    <submittedName>
        <fullName evidence="3">EST/SMG-like protein 1</fullName>
    </submittedName>
</protein>
<accession>A0A0W0D6W9</accession>
<feature type="compositionally biased region" description="Polar residues" evidence="1">
    <location>
        <begin position="17"/>
        <end position="28"/>
    </location>
</feature>
<proteinExistence type="predicted"/>
<sequence length="1295" mass="148463">MPQTFIQQPFGLPDSDTGLSRNNSNSPSARDILLEKNVTNEQRYPRKDGYNYSHNISKTNTSINTNTNTTNLREKFSKIGKDTSRYNRTALHILDSLKKNKLLLQGQLQDKSSRRSSLEGENNFEVYTYQNPIDENKQNGEESASPKLMLSRSTSKVNDLNDSILVQFDDRSKLNSRRSSIFEPANVDMGINNDLASKEIGIDNVTKSISRLANSNDYVVSGSHNEEISQIAGNPRVKKYLSKRGALKGDSIDNKADQKLYMYGNGENRIESHTETGHFEQHAFGNCNDVVKGNPDINGYENIDDDDGQYPNEPEDCSNEFNNDDTDTTDTNQRKNNEESKDDEEEDEDQGNNSNSNDKANNSNKPTQALVQKLQDIYKNIVRQEVELQEKCAQLTSSQTTDLNSIWSIYRINVELVTNYVTFISTALLSSQSQYDLMIGQEIVETYRIGRRLWVYGTITFLDVLKNFSSFMDPEVCSQFITHVFISISTMLADIPTKYSIPWMQRLGDLSRMAIALYPSGFIDWKLSSEYWYNQALKYTYGYGKLYYHMSTIQQNTLEAFVNLGKSVFCQDTFIPSPQYMQLVIDNIYQRAFIERGSNNTRNSQLIEYLKHSEVMLLPNFIGNENLQKVVMTYFEHKFGTDLHDLNIFQPRDIFLQNPENLKYYFRHAPAFAESHILQTVGFGDSKNPFALLFDLPKFLKEKKDKKDRKKTKSSGEPTSNESVMSLDNISTDSLISSDQYFSNLESMQHPYLPPPRYDIWLKSLSYLNLTAVQCGVIVLRKFLHGPFVVALPHLMVWTYFIISVCLKSETLVDEESRYFWSSFMRRLLPLNSIVSFLNVLIAYALDNSYYSTLISSISEELDSMDLQELLTKFNNNEELPEVWKCWGTLWFDAITDKSNTDTNSYEKIGVSDHLFFDSPIDGIVFDSKDENGEKFWKRALRIIFLFKKIAETFDIGITLSHTAPVYCRRDDVELNHILGSFSFKIEQHLLNGNTVQVEIENCLGAIIEMTEMPNEVNITMDATPPMSLQENENIFEYTGYKRIAPELQNFDKNGELRSAANYTSWYSAQEIVPKSAASPENSVAGSSPGRSFQSQDVEESIFSVFTNEEENSTSLLDGLNLETTSFVLDATSWLRHSAHIYKLASNSFLVFSICLTTFQELRFLRKSKDENVMEAAARAIIIIRQLYSDGKVIPLRFTGNIATHIEEHLEFEEQITWRSHVDEFVIESISKAQKKFLQPFVQNPVDNDSRFFVLVSDDENMKRKAHEKEIRTFTTRFVFALCSEMGKGRLICTN</sequence>
<feature type="compositionally biased region" description="Low complexity" evidence="1">
    <location>
        <begin position="351"/>
        <end position="364"/>
    </location>
</feature>